<dbReference type="InterPro" id="IPR011990">
    <property type="entry name" value="TPR-like_helical_dom_sf"/>
</dbReference>
<dbReference type="SUPFAM" id="SSF48452">
    <property type="entry name" value="TPR-like"/>
    <property type="match status" value="1"/>
</dbReference>
<evidence type="ECO:0000313" key="2">
    <source>
        <dbReference type="Proteomes" id="UP000664844"/>
    </source>
</evidence>
<dbReference type="RefSeq" id="WP_207089314.1">
    <property type="nucleotide sequence ID" value="NZ_JAFLQW010000463.1"/>
</dbReference>
<gene>
    <name evidence="1" type="ORF">J0895_17590</name>
</gene>
<reference evidence="1 2" key="1">
    <citation type="submission" date="2021-03" db="EMBL/GenBank/DDBJ databases">
        <title>Metabolic Capacity of the Antarctic Cyanobacterium Phormidium pseudopriestleyi that Sustains Oxygenic Photosynthesis in the Presence of Hydrogen Sulfide.</title>
        <authorList>
            <person name="Lumian J.E."/>
            <person name="Jungblut A.D."/>
            <person name="Dillon M.L."/>
            <person name="Hawes I."/>
            <person name="Doran P.T."/>
            <person name="Mackey T.J."/>
            <person name="Dick G.J."/>
            <person name="Grettenberger C.L."/>
            <person name="Sumner D.Y."/>
        </authorList>
    </citation>
    <scope>NUCLEOTIDE SEQUENCE [LARGE SCALE GENOMIC DNA]</scope>
    <source>
        <strain evidence="1 2">FRX01</strain>
    </source>
</reference>
<comment type="caution">
    <text evidence="1">The sequence shown here is derived from an EMBL/GenBank/DDBJ whole genome shotgun (WGS) entry which is preliminary data.</text>
</comment>
<accession>A0ABS3FV24</accession>
<evidence type="ECO:0000313" key="1">
    <source>
        <dbReference type="EMBL" id="MBO0350844.1"/>
    </source>
</evidence>
<evidence type="ECO:0008006" key="3">
    <source>
        <dbReference type="Google" id="ProtNLM"/>
    </source>
</evidence>
<organism evidence="1 2">
    <name type="scientific">Phormidium pseudopriestleyi FRX01</name>
    <dbReference type="NCBI Taxonomy" id="1759528"/>
    <lineage>
        <taxon>Bacteria</taxon>
        <taxon>Bacillati</taxon>
        <taxon>Cyanobacteriota</taxon>
        <taxon>Cyanophyceae</taxon>
        <taxon>Oscillatoriophycideae</taxon>
        <taxon>Oscillatoriales</taxon>
        <taxon>Oscillatoriaceae</taxon>
        <taxon>Phormidium</taxon>
    </lineage>
</organism>
<name>A0ABS3FV24_9CYAN</name>
<dbReference type="EMBL" id="JAFLQW010000463">
    <property type="protein sequence ID" value="MBO0350844.1"/>
    <property type="molecule type" value="Genomic_DNA"/>
</dbReference>
<keyword evidence="2" id="KW-1185">Reference proteome</keyword>
<dbReference type="SMART" id="SM00028">
    <property type="entry name" value="TPR"/>
    <property type="match status" value="3"/>
</dbReference>
<dbReference type="Proteomes" id="UP000664844">
    <property type="component" value="Unassembled WGS sequence"/>
</dbReference>
<sequence length="330" mass="35801">MKGMLAQLITRGRSRCKHWKSRIFTRRGYRLLLRGLAFLIALRFVIGLGPAIASGLHPLTSQVLTFTPAQENSGDRLPLSQLQVQPVEEQRGTLLNQGRELFQGGRFAEAVSVWNRTAEGYQQQGDRLNQALCLNYLTLAYQALAEWDTASAAIAQSLSLLDSWVTRSRTSGNPVSQRIRAQALNSKGSLQLAPGEPEAALDSWKQAESLYQAQGDLTGALGSQINQAQGMQTLGLYLRSRQLLEQVNQQLQSQPDSSLKIIGLQNLGNALQVVGDLPEAQRVLAQSLVIAQNLRSAGEISTTLLSLGNTAFSGSADDAVKAGINGWIVP</sequence>
<dbReference type="Gene3D" id="1.25.40.10">
    <property type="entry name" value="Tetratricopeptide repeat domain"/>
    <property type="match status" value="2"/>
</dbReference>
<protein>
    <recommendedName>
        <fullName evidence="3">Tetratricopeptide repeat protein</fullName>
    </recommendedName>
</protein>
<dbReference type="InterPro" id="IPR019734">
    <property type="entry name" value="TPR_rpt"/>
</dbReference>
<proteinExistence type="predicted"/>